<reference evidence="3 4" key="1">
    <citation type="journal article" date="2016" name="Proc. Natl. Acad. Sci. U.S.A.">
        <title>Comparative genomics of biotechnologically important yeasts.</title>
        <authorList>
            <person name="Riley R."/>
            <person name="Haridas S."/>
            <person name="Wolfe K.H."/>
            <person name="Lopes M.R."/>
            <person name="Hittinger C.T."/>
            <person name="Goeker M."/>
            <person name="Salamov A.A."/>
            <person name="Wisecaver J.H."/>
            <person name="Long T.M."/>
            <person name="Calvey C.H."/>
            <person name="Aerts A.L."/>
            <person name="Barry K.W."/>
            <person name="Choi C."/>
            <person name="Clum A."/>
            <person name="Coughlan A.Y."/>
            <person name="Deshpande S."/>
            <person name="Douglass A.P."/>
            <person name="Hanson S.J."/>
            <person name="Klenk H.-P."/>
            <person name="LaButti K.M."/>
            <person name="Lapidus A."/>
            <person name="Lindquist E.A."/>
            <person name="Lipzen A.M."/>
            <person name="Meier-Kolthoff J.P."/>
            <person name="Ohm R.A."/>
            <person name="Otillar R.P."/>
            <person name="Pangilinan J.L."/>
            <person name="Peng Y."/>
            <person name="Rokas A."/>
            <person name="Rosa C.A."/>
            <person name="Scheuner C."/>
            <person name="Sibirny A.A."/>
            <person name="Slot J.C."/>
            <person name="Stielow J.B."/>
            <person name="Sun H."/>
            <person name="Kurtzman C.P."/>
            <person name="Blackwell M."/>
            <person name="Grigoriev I.V."/>
            <person name="Jeffries T.W."/>
        </authorList>
    </citation>
    <scope>NUCLEOTIDE SEQUENCE [LARGE SCALE GENOMIC DNA]</scope>
    <source>
        <strain evidence="3 4">NRRL Y-11557</strain>
    </source>
</reference>
<feature type="compositionally biased region" description="Basic and acidic residues" evidence="1">
    <location>
        <begin position="230"/>
        <end position="241"/>
    </location>
</feature>
<feature type="region of interest" description="Disordered" evidence="1">
    <location>
        <begin position="206"/>
        <end position="277"/>
    </location>
</feature>
<sequence>MPRTSHNFISTTGVLVATLVLVESVAAGSGAPSLLFFKRGATADGASRLAFLENDKSKEPSFSQKSHKELMSEARRRLSFEMDESRIAHWLTGLSNATVETDDVFEVEVEIDGDNGAHYERKCNTAKNDIASDSIPRPSRTSVYADRPWSGKENVLDEMHIESVMYRVPVETGGTANTEFEVDDHEEPILERKVVTASGSRVIVGGRASRDTRFRRGPRPTGGVRPNSSELRDDSSQKDVHFGSMATVAPRSSSNKKGNNRPRAPRITSSPSADAHLKGSHAYDTIDESAVVFDKDSVVLMKIYGIIESVSDTLDERLSDSGIAEKLRELPALWEHYSNQAHAYLKSPISQSLGQEGPVTILSPWTAARLLLANWIDRYPAAIMLLGLLLIMCLL</sequence>
<dbReference type="EMBL" id="KV454289">
    <property type="protein sequence ID" value="ODQ76669.1"/>
    <property type="molecule type" value="Genomic_DNA"/>
</dbReference>
<accession>A0A1E3QG30</accession>
<dbReference type="AlphaFoldDB" id="A0A1E3QG30"/>
<gene>
    <name evidence="3" type="ORF">LIPSTDRAFT_140438</name>
</gene>
<keyword evidence="4" id="KW-1185">Reference proteome</keyword>
<protein>
    <submittedName>
        <fullName evidence="3">Uncharacterized protein</fullName>
    </submittedName>
</protein>
<keyword evidence="2" id="KW-0732">Signal</keyword>
<dbReference type="Proteomes" id="UP000094385">
    <property type="component" value="Unassembled WGS sequence"/>
</dbReference>
<feature type="chain" id="PRO_5009134265" evidence="2">
    <location>
        <begin position="28"/>
        <end position="395"/>
    </location>
</feature>
<evidence type="ECO:0000313" key="4">
    <source>
        <dbReference type="Proteomes" id="UP000094385"/>
    </source>
</evidence>
<evidence type="ECO:0000256" key="1">
    <source>
        <dbReference type="SAM" id="MobiDB-lite"/>
    </source>
</evidence>
<evidence type="ECO:0000313" key="3">
    <source>
        <dbReference type="EMBL" id="ODQ76669.1"/>
    </source>
</evidence>
<evidence type="ECO:0000256" key="2">
    <source>
        <dbReference type="SAM" id="SignalP"/>
    </source>
</evidence>
<organism evidence="3 4">
    <name type="scientific">Lipomyces starkeyi NRRL Y-11557</name>
    <dbReference type="NCBI Taxonomy" id="675824"/>
    <lineage>
        <taxon>Eukaryota</taxon>
        <taxon>Fungi</taxon>
        <taxon>Dikarya</taxon>
        <taxon>Ascomycota</taxon>
        <taxon>Saccharomycotina</taxon>
        <taxon>Lipomycetes</taxon>
        <taxon>Lipomycetales</taxon>
        <taxon>Lipomycetaceae</taxon>
        <taxon>Lipomyces</taxon>
    </lineage>
</organism>
<proteinExistence type="predicted"/>
<name>A0A1E3QG30_LIPST</name>
<dbReference type="OrthoDB" id="10442026at2759"/>
<feature type="signal peptide" evidence="2">
    <location>
        <begin position="1"/>
        <end position="27"/>
    </location>
</feature>